<evidence type="ECO:0000313" key="1">
    <source>
        <dbReference type="EMBL" id="PIS41192.1"/>
    </source>
</evidence>
<gene>
    <name evidence="1" type="ORF">COT25_04400</name>
</gene>
<dbReference type="EMBL" id="PEXV01000141">
    <property type="protein sequence ID" value="PIS41192.1"/>
    <property type="molecule type" value="Genomic_DNA"/>
</dbReference>
<name>A0A2H0YTW9_9BACT</name>
<organism evidence="1 2">
    <name type="scientific">Candidatus Kerfeldbacteria bacterium CG08_land_8_20_14_0_20_42_7</name>
    <dbReference type="NCBI Taxonomy" id="2014245"/>
    <lineage>
        <taxon>Bacteria</taxon>
        <taxon>Candidatus Kerfeldiibacteriota</taxon>
    </lineage>
</organism>
<protein>
    <submittedName>
        <fullName evidence="1">Uncharacterized protein</fullName>
    </submittedName>
</protein>
<reference evidence="2" key="1">
    <citation type="submission" date="2017-09" db="EMBL/GenBank/DDBJ databases">
        <title>Depth-based differentiation of microbial function through sediment-hosted aquifers and enrichment of novel symbionts in the deep terrestrial subsurface.</title>
        <authorList>
            <person name="Probst A.J."/>
            <person name="Ladd B."/>
            <person name="Jarett J.K."/>
            <person name="Geller-Mcgrath D.E."/>
            <person name="Sieber C.M.K."/>
            <person name="Emerson J.B."/>
            <person name="Anantharaman K."/>
            <person name="Thomas B.C."/>
            <person name="Malmstrom R."/>
            <person name="Stieglmeier M."/>
            <person name="Klingl A."/>
            <person name="Woyke T."/>
            <person name="Ryan C.M."/>
            <person name="Banfield J.F."/>
        </authorList>
    </citation>
    <scope>NUCLEOTIDE SEQUENCE [LARGE SCALE GENOMIC DNA]</scope>
</reference>
<sequence>MLRDSFIPPSGDFSPAPQPHFVQMNGRCPVCNNAFDYKRLHILFEQNGASLLHITCQSCHSSTLASVVVGAQGVNFSGIVTDLNITDVLKFKDNGGISADFVVELHEALDSNLLDL</sequence>
<comment type="caution">
    <text evidence="1">The sequence shown here is derived from an EMBL/GenBank/DDBJ whole genome shotgun (WGS) entry which is preliminary data.</text>
</comment>
<evidence type="ECO:0000313" key="2">
    <source>
        <dbReference type="Proteomes" id="UP000228711"/>
    </source>
</evidence>
<dbReference type="AlphaFoldDB" id="A0A2H0YTW9"/>
<accession>A0A2H0YTW9</accession>
<dbReference type="Proteomes" id="UP000228711">
    <property type="component" value="Unassembled WGS sequence"/>
</dbReference>
<proteinExistence type="predicted"/>